<sequence length="78" mass="9236">MHSLGWGIGGDAWVWRRQLRVWEEESLRELQFLLLNVSLQAQSPDRWQWQSDPGRGYIVRDAYRLLTSYDSTPLDDSQ</sequence>
<organism evidence="1 2">
    <name type="scientific">Trifolium medium</name>
    <dbReference type="NCBI Taxonomy" id="97028"/>
    <lineage>
        <taxon>Eukaryota</taxon>
        <taxon>Viridiplantae</taxon>
        <taxon>Streptophyta</taxon>
        <taxon>Embryophyta</taxon>
        <taxon>Tracheophyta</taxon>
        <taxon>Spermatophyta</taxon>
        <taxon>Magnoliopsida</taxon>
        <taxon>eudicotyledons</taxon>
        <taxon>Gunneridae</taxon>
        <taxon>Pentapetalae</taxon>
        <taxon>rosids</taxon>
        <taxon>fabids</taxon>
        <taxon>Fabales</taxon>
        <taxon>Fabaceae</taxon>
        <taxon>Papilionoideae</taxon>
        <taxon>50 kb inversion clade</taxon>
        <taxon>NPAAA clade</taxon>
        <taxon>Hologalegina</taxon>
        <taxon>IRL clade</taxon>
        <taxon>Trifolieae</taxon>
        <taxon>Trifolium</taxon>
    </lineage>
</organism>
<keyword evidence="2" id="KW-1185">Reference proteome</keyword>
<reference evidence="1 2" key="1">
    <citation type="journal article" date="2018" name="Front. Plant Sci.">
        <title>Red Clover (Trifolium pratense) and Zigzag Clover (T. medium) - A Picture of Genomic Similarities and Differences.</title>
        <authorList>
            <person name="Dluhosova J."/>
            <person name="Istvanek J."/>
            <person name="Nedelnik J."/>
            <person name="Repkova J."/>
        </authorList>
    </citation>
    <scope>NUCLEOTIDE SEQUENCE [LARGE SCALE GENOMIC DNA]</scope>
    <source>
        <strain evidence="2">cv. 10/8</strain>
        <tissue evidence="1">Leaf</tissue>
    </source>
</reference>
<dbReference type="EMBL" id="LXQA010249929">
    <property type="protein sequence ID" value="MCI37926.1"/>
    <property type="molecule type" value="Genomic_DNA"/>
</dbReference>
<protein>
    <submittedName>
        <fullName evidence="1">YIPF1-like protein</fullName>
    </submittedName>
</protein>
<dbReference type="Proteomes" id="UP000265520">
    <property type="component" value="Unassembled WGS sequence"/>
</dbReference>
<evidence type="ECO:0000313" key="1">
    <source>
        <dbReference type="EMBL" id="MCI37926.1"/>
    </source>
</evidence>
<evidence type="ECO:0000313" key="2">
    <source>
        <dbReference type="Proteomes" id="UP000265520"/>
    </source>
</evidence>
<proteinExistence type="predicted"/>
<dbReference type="AlphaFoldDB" id="A0A392RQT9"/>
<accession>A0A392RQT9</accession>
<name>A0A392RQT9_9FABA</name>
<comment type="caution">
    <text evidence="1">The sequence shown here is derived from an EMBL/GenBank/DDBJ whole genome shotgun (WGS) entry which is preliminary data.</text>
</comment>
<feature type="non-terminal residue" evidence="1">
    <location>
        <position position="78"/>
    </location>
</feature>